<dbReference type="AlphaFoldDB" id="A0A4U3MMS4"/>
<dbReference type="OrthoDB" id="4328209at2"/>
<reference evidence="2 3" key="1">
    <citation type="submission" date="2019-04" db="EMBL/GenBank/DDBJ databases">
        <title>Herbidospora sp. NEAU-GS14.nov., a novel actinomycete isolated from soil.</title>
        <authorList>
            <person name="Han L."/>
        </authorList>
    </citation>
    <scope>NUCLEOTIDE SEQUENCE [LARGE SCALE GENOMIC DNA]</scope>
    <source>
        <strain evidence="2 3">NEAU-GS14</strain>
    </source>
</reference>
<keyword evidence="1" id="KW-0472">Membrane</keyword>
<evidence type="ECO:0008006" key="4">
    <source>
        <dbReference type="Google" id="ProtNLM"/>
    </source>
</evidence>
<dbReference type="Proteomes" id="UP000308705">
    <property type="component" value="Unassembled WGS sequence"/>
</dbReference>
<keyword evidence="3" id="KW-1185">Reference proteome</keyword>
<dbReference type="RefSeq" id="WP_137245677.1">
    <property type="nucleotide sequence ID" value="NZ_SZQA01000002.1"/>
</dbReference>
<organism evidence="2 3">
    <name type="scientific">Herbidospora galbida</name>
    <dbReference type="NCBI Taxonomy" id="2575442"/>
    <lineage>
        <taxon>Bacteria</taxon>
        <taxon>Bacillati</taxon>
        <taxon>Actinomycetota</taxon>
        <taxon>Actinomycetes</taxon>
        <taxon>Streptosporangiales</taxon>
        <taxon>Streptosporangiaceae</taxon>
        <taxon>Herbidospora</taxon>
    </lineage>
</organism>
<sequence>MNSSDDPFEAELRALGESLHVPPPPTAMADRVLTALREPEPKRRFTTKRLVAVLAAFLVVLVAATPQGRAAVAEVLRFAGVEIEVGGSAPLPSGSPSPLPSETSAALAEARGAVAFPLVVPAALGEPDQVRVADGGQVVSMYWDGIRLDQYDGSLREVWHKQLGDPYPQQLWLGTTSAVWIPQQHGIEYLPAGGGNPVSLRLAGPTLIWQHGRVGLRLEGVPDVEEAKKIAASAR</sequence>
<gene>
    <name evidence="2" type="ORF">FDA94_04115</name>
</gene>
<name>A0A4U3MMS4_9ACTN</name>
<evidence type="ECO:0000313" key="3">
    <source>
        <dbReference type="Proteomes" id="UP000308705"/>
    </source>
</evidence>
<evidence type="ECO:0000313" key="2">
    <source>
        <dbReference type="EMBL" id="TKK90948.1"/>
    </source>
</evidence>
<protein>
    <recommendedName>
        <fullName evidence="4">DUF4367 domain-containing protein</fullName>
    </recommendedName>
</protein>
<keyword evidence="1" id="KW-1133">Transmembrane helix</keyword>
<feature type="transmembrane region" description="Helical" evidence="1">
    <location>
        <begin position="50"/>
        <end position="68"/>
    </location>
</feature>
<accession>A0A4U3MMS4</accession>
<proteinExistence type="predicted"/>
<keyword evidence="1" id="KW-0812">Transmembrane</keyword>
<dbReference type="EMBL" id="SZQA01000002">
    <property type="protein sequence ID" value="TKK90948.1"/>
    <property type="molecule type" value="Genomic_DNA"/>
</dbReference>
<evidence type="ECO:0000256" key="1">
    <source>
        <dbReference type="SAM" id="Phobius"/>
    </source>
</evidence>
<comment type="caution">
    <text evidence="2">The sequence shown here is derived from an EMBL/GenBank/DDBJ whole genome shotgun (WGS) entry which is preliminary data.</text>
</comment>